<accession>A0A0B1RUF2</accession>
<dbReference type="AlphaFoldDB" id="A0A0B1RUF2"/>
<dbReference type="EMBL" id="KN611497">
    <property type="protein sequence ID" value="KHJ76698.1"/>
    <property type="molecule type" value="Genomic_DNA"/>
</dbReference>
<name>A0A0B1RUF2_OESDE</name>
<reference evidence="1 2" key="1">
    <citation type="submission" date="2014-03" db="EMBL/GenBank/DDBJ databases">
        <title>Draft genome of the hookworm Oesophagostomum dentatum.</title>
        <authorList>
            <person name="Mitreva M."/>
        </authorList>
    </citation>
    <scope>NUCLEOTIDE SEQUENCE [LARGE SCALE GENOMIC DNA]</scope>
    <source>
        <strain evidence="1 2">OD-Hann</strain>
    </source>
</reference>
<sequence length="40" mass="4532">MKFGAKPPRKFVEIGATDYINRNVLCKRKTCAPTTVSMMK</sequence>
<proteinExistence type="predicted"/>
<gene>
    <name evidence="1" type="ORF">OESDEN_23682</name>
</gene>
<protein>
    <submittedName>
        <fullName evidence="1">Uncharacterized protein</fullName>
    </submittedName>
</protein>
<evidence type="ECO:0000313" key="1">
    <source>
        <dbReference type="EMBL" id="KHJ76698.1"/>
    </source>
</evidence>
<organism evidence="1 2">
    <name type="scientific">Oesophagostomum dentatum</name>
    <name type="common">Nodular worm</name>
    <dbReference type="NCBI Taxonomy" id="61180"/>
    <lineage>
        <taxon>Eukaryota</taxon>
        <taxon>Metazoa</taxon>
        <taxon>Ecdysozoa</taxon>
        <taxon>Nematoda</taxon>
        <taxon>Chromadorea</taxon>
        <taxon>Rhabditida</taxon>
        <taxon>Rhabditina</taxon>
        <taxon>Rhabditomorpha</taxon>
        <taxon>Strongyloidea</taxon>
        <taxon>Strongylidae</taxon>
        <taxon>Oesophagostomum</taxon>
    </lineage>
</organism>
<evidence type="ECO:0000313" key="2">
    <source>
        <dbReference type="Proteomes" id="UP000053660"/>
    </source>
</evidence>
<dbReference type="Proteomes" id="UP000053660">
    <property type="component" value="Unassembled WGS sequence"/>
</dbReference>
<keyword evidence="2" id="KW-1185">Reference proteome</keyword>